<dbReference type="Pfam" id="PF06011">
    <property type="entry name" value="TRP"/>
    <property type="match status" value="1"/>
</dbReference>
<dbReference type="EMBL" id="LN483167">
    <property type="protein sequence ID" value="CDZ97006.1"/>
    <property type="molecule type" value="Genomic_DNA"/>
</dbReference>
<evidence type="ECO:0000256" key="1">
    <source>
        <dbReference type="ARBA" id="ARBA00004141"/>
    </source>
</evidence>
<organism evidence="10">
    <name type="scientific">Phaffia rhodozyma</name>
    <name type="common">Yeast</name>
    <name type="synonym">Xanthophyllomyces dendrorhous</name>
    <dbReference type="NCBI Taxonomy" id="264483"/>
    <lineage>
        <taxon>Eukaryota</taxon>
        <taxon>Fungi</taxon>
        <taxon>Dikarya</taxon>
        <taxon>Basidiomycota</taxon>
        <taxon>Agaricomycotina</taxon>
        <taxon>Tremellomycetes</taxon>
        <taxon>Cystofilobasidiales</taxon>
        <taxon>Mrakiaceae</taxon>
        <taxon>Phaffia</taxon>
    </lineage>
</organism>
<feature type="transmembrane region" description="Helical" evidence="8">
    <location>
        <begin position="453"/>
        <end position="478"/>
    </location>
</feature>
<evidence type="ECO:0000256" key="7">
    <source>
        <dbReference type="SAM" id="MobiDB-lite"/>
    </source>
</evidence>
<dbReference type="InterPro" id="IPR040241">
    <property type="entry name" value="TRP_Flc/Pkd2-like"/>
</dbReference>
<feature type="transmembrane region" description="Helical" evidence="8">
    <location>
        <begin position="385"/>
        <end position="410"/>
    </location>
</feature>
<keyword evidence="6 8" id="KW-0472">Membrane</keyword>
<dbReference type="SMART" id="SM01320">
    <property type="entry name" value="TRP_N"/>
    <property type="match status" value="1"/>
</dbReference>
<feature type="transmembrane region" description="Helical" evidence="8">
    <location>
        <begin position="675"/>
        <end position="701"/>
    </location>
</feature>
<feature type="compositionally biased region" description="Basic and acidic residues" evidence="7">
    <location>
        <begin position="804"/>
        <end position="813"/>
    </location>
</feature>
<dbReference type="GO" id="GO:0009272">
    <property type="term" value="P:fungal-type cell wall biogenesis"/>
    <property type="evidence" value="ECO:0007669"/>
    <property type="project" value="TreeGrafter"/>
</dbReference>
<evidence type="ECO:0000256" key="8">
    <source>
        <dbReference type="SAM" id="Phobius"/>
    </source>
</evidence>
<dbReference type="InterPro" id="IPR010308">
    <property type="entry name" value="TRP_C"/>
</dbReference>
<keyword evidence="4" id="KW-0732">Signal</keyword>
<keyword evidence="3 8" id="KW-0812">Transmembrane</keyword>
<evidence type="ECO:0000256" key="5">
    <source>
        <dbReference type="ARBA" id="ARBA00022989"/>
    </source>
</evidence>
<feature type="transmembrane region" description="Helical" evidence="8">
    <location>
        <begin position="644"/>
        <end position="663"/>
    </location>
</feature>
<feature type="transmembrane region" description="Helical" evidence="8">
    <location>
        <begin position="613"/>
        <end position="632"/>
    </location>
</feature>
<dbReference type="GO" id="GO:0055085">
    <property type="term" value="P:transmembrane transport"/>
    <property type="evidence" value="ECO:0007669"/>
    <property type="project" value="TreeGrafter"/>
</dbReference>
<feature type="region of interest" description="Disordered" evidence="7">
    <location>
        <begin position="521"/>
        <end position="547"/>
    </location>
</feature>
<feature type="compositionally biased region" description="Low complexity" evidence="7">
    <location>
        <begin position="529"/>
        <end position="540"/>
    </location>
</feature>
<evidence type="ECO:0000313" key="10">
    <source>
        <dbReference type="EMBL" id="CDZ97006.1"/>
    </source>
</evidence>
<dbReference type="InterPro" id="IPR032800">
    <property type="entry name" value="TRP_N"/>
</dbReference>
<sequence length="813" mass="89139">MVILSSIVPSWGSAKTPNANAGKSLFTNSVTYCLPPQGIIVSSFNFKYYQANESGSFDLSVAFSSNINPEVTASVEVYGKYPVNWTISVCDILDGVLCPLPKNNFTGGSTLPIPDEITSLIPSIAWSVPDLEIYVTLLINDAYSGESVSCLQATLSNGWSTEQYAVLWASAAFVLLAIGVSWLHTCLNYCRVDDAILAKHGPYSTATTASAGIITGSSSPGQGRIVDIVYFFQTMTFVGMLGIDYPNVFPHFVLNFRWAVGLYYVGAVQRAINKARHLTGAKLPDTAYPSVLLVNRKSTYVQAIGGETSSSPLVAAYALPSAGSSNGSASDSILSRSLPAPHMLLPRADVPATDTLNQSTAIPNGIPVYSNAINISTANTWMTVFFTWLMVIAVFLAIHLAAWGLLWLLVKLRAGKQTTGSLREKNAAKYDRTSWVVDTNSWWGERLLANFHLVFLTNALRLNLMMFFPICVFTLWQFTLNDAWLPIFLAAVVLVWTLLFLVVAEGSLSVASRRSHSIAANAGGRPLRSSPSHAPSGTSSDAPSNATLTESVGRINSFTGRLSMYSPFPLFRPAASGLYQPFRRPLRLFWLVPVVIPGFLKACFIAFGQQHGFLQLIALVVIEGLTLVALLVARPYTSKKADWIGVLLALFRLVGTGLPFAFFDRLHAGGIAKTVIGIVCIAVWGIMVVILFIGVWFNLFWGIFWKRHYPQAPVEVEDFVATDHQGFISTGGIDQSEKVSDVPADRFIDDDLREHGYMDESMNVSEDRYMNESERSMENRYAGESDSIRPFSRPEEPSPVWAVEDERRQTRPL</sequence>
<comment type="similarity">
    <text evidence="2">Belongs to the transient receptor potential (TRP) ion channel family.</text>
</comment>
<evidence type="ECO:0000256" key="6">
    <source>
        <dbReference type="ARBA" id="ARBA00023136"/>
    </source>
</evidence>
<evidence type="ECO:0000259" key="9">
    <source>
        <dbReference type="SMART" id="SM01320"/>
    </source>
</evidence>
<evidence type="ECO:0000256" key="4">
    <source>
        <dbReference type="ARBA" id="ARBA00022729"/>
    </source>
</evidence>
<feature type="compositionally biased region" description="Basic and acidic residues" evidence="7">
    <location>
        <begin position="768"/>
        <end position="796"/>
    </location>
</feature>
<dbReference type="Pfam" id="PF14558">
    <property type="entry name" value="TRP_N"/>
    <property type="match status" value="1"/>
</dbReference>
<evidence type="ECO:0000256" key="2">
    <source>
        <dbReference type="ARBA" id="ARBA00010642"/>
    </source>
</evidence>
<dbReference type="PANTHER" id="PTHR31145:SF2">
    <property type="entry name" value="FLAVIN CARRIER PROTEIN 2"/>
    <property type="match status" value="1"/>
</dbReference>
<feature type="transmembrane region" description="Helical" evidence="8">
    <location>
        <begin position="588"/>
        <end position="607"/>
    </location>
</feature>
<proteinExistence type="inferred from homology"/>
<protein>
    <submittedName>
        <fullName evidence="10">TRP-like family</fullName>
    </submittedName>
</protein>
<evidence type="ECO:0000256" key="3">
    <source>
        <dbReference type="ARBA" id="ARBA00022692"/>
    </source>
</evidence>
<reference evidence="10" key="1">
    <citation type="submission" date="2014-08" db="EMBL/GenBank/DDBJ databases">
        <authorList>
            <person name="Sharma Rahul"/>
            <person name="Thines Marco"/>
        </authorList>
    </citation>
    <scope>NUCLEOTIDE SEQUENCE</scope>
</reference>
<feature type="domain" description="ML-like" evidence="9">
    <location>
        <begin position="23"/>
        <end position="162"/>
    </location>
</feature>
<feature type="region of interest" description="Disordered" evidence="7">
    <location>
        <begin position="768"/>
        <end position="813"/>
    </location>
</feature>
<dbReference type="AlphaFoldDB" id="A0A0F7SES0"/>
<feature type="transmembrane region" description="Helical" evidence="8">
    <location>
        <begin position="484"/>
        <end position="504"/>
    </location>
</feature>
<dbReference type="GO" id="GO:0016020">
    <property type="term" value="C:membrane"/>
    <property type="evidence" value="ECO:0007669"/>
    <property type="project" value="UniProtKB-SubCell"/>
</dbReference>
<dbReference type="PANTHER" id="PTHR31145">
    <property type="entry name" value="INTEGRAL MEMBRANE PROTEIN (AFU_ORTHOLOGUE AFUA_7G01610)"/>
    <property type="match status" value="1"/>
</dbReference>
<comment type="subcellular location">
    <subcellularLocation>
        <location evidence="1">Membrane</location>
        <topology evidence="1">Multi-pass membrane protein</topology>
    </subcellularLocation>
</comment>
<accession>A0A0F7SES0</accession>
<keyword evidence="5 8" id="KW-1133">Transmembrane helix</keyword>
<name>A0A0F7SES0_PHARH</name>